<evidence type="ECO:0000256" key="2">
    <source>
        <dbReference type="ARBA" id="ARBA00022490"/>
    </source>
</evidence>
<dbReference type="GO" id="GO:0010181">
    <property type="term" value="F:FMN binding"/>
    <property type="evidence" value="ECO:0007669"/>
    <property type="project" value="UniProtKB-UniRule"/>
</dbReference>
<feature type="binding site" evidence="11">
    <location>
        <begin position="8"/>
        <end position="9"/>
    </location>
    <ligand>
        <name>substrate</name>
    </ligand>
</feature>
<organism evidence="13 14">
    <name type="scientific">Neptunomonas qingdaonensis</name>
    <dbReference type="NCBI Taxonomy" id="1045558"/>
    <lineage>
        <taxon>Bacteria</taxon>
        <taxon>Pseudomonadati</taxon>
        <taxon>Pseudomonadota</taxon>
        <taxon>Gammaproteobacteria</taxon>
        <taxon>Oceanospirillales</taxon>
        <taxon>Oceanospirillaceae</taxon>
        <taxon>Neptunomonas</taxon>
    </lineage>
</organism>
<keyword evidence="2 11" id="KW-0963">Cytoplasm</keyword>
<evidence type="ECO:0000256" key="10">
    <source>
        <dbReference type="ARBA" id="ARBA00025810"/>
    </source>
</evidence>
<dbReference type="InterPro" id="IPR000262">
    <property type="entry name" value="FMN-dep_DH"/>
</dbReference>
<dbReference type="Pfam" id="PF01070">
    <property type="entry name" value="FMN_dh"/>
    <property type="match status" value="2"/>
</dbReference>
<keyword evidence="3 11" id="KW-0285">Flavoprotein</keyword>
<feature type="binding site" evidence="11">
    <location>
        <begin position="292"/>
        <end position="293"/>
    </location>
    <ligand>
        <name>FMN</name>
        <dbReference type="ChEBI" id="CHEBI:58210"/>
    </ligand>
</feature>
<evidence type="ECO:0000256" key="11">
    <source>
        <dbReference type="HAMAP-Rule" id="MF_00354"/>
    </source>
</evidence>
<feature type="binding site" evidence="11">
    <location>
        <position position="161"/>
    </location>
    <ligand>
        <name>Mg(2+)</name>
        <dbReference type="ChEBI" id="CHEBI:18420"/>
    </ligand>
</feature>
<gene>
    <name evidence="11" type="primary">fni</name>
    <name evidence="13" type="ORF">SAMN05216175_10365</name>
</gene>
<dbReference type="GO" id="GO:0016491">
    <property type="term" value="F:oxidoreductase activity"/>
    <property type="evidence" value="ECO:0007669"/>
    <property type="project" value="InterPro"/>
</dbReference>
<comment type="cofactor">
    <cofactor evidence="11">
        <name>Mg(2+)</name>
        <dbReference type="ChEBI" id="CHEBI:18420"/>
    </cofactor>
</comment>
<dbReference type="GO" id="GO:0008299">
    <property type="term" value="P:isoprenoid biosynthetic process"/>
    <property type="evidence" value="ECO:0007669"/>
    <property type="project" value="UniProtKB-UniRule"/>
</dbReference>
<feature type="binding site" evidence="11">
    <location>
        <begin position="97"/>
        <end position="99"/>
    </location>
    <ligand>
        <name>substrate</name>
    </ligand>
</feature>
<keyword evidence="8 11" id="KW-0414">Isoprene biosynthesis</keyword>
<protein>
    <recommendedName>
        <fullName evidence="11">Isopentenyl-diphosphate delta-isomerase</fullName>
        <shortName evidence="11">IPP isomerase</shortName>
        <ecNumber evidence="11">5.3.3.2</ecNumber>
    </recommendedName>
    <alternativeName>
        <fullName evidence="11">Isopentenyl diphosphate:dimethylallyl diphosphate isomerase</fullName>
    </alternativeName>
    <alternativeName>
        <fullName evidence="11">Isopentenyl pyrophosphate isomerase</fullName>
    </alternativeName>
    <alternativeName>
        <fullName evidence="11">Type 2 isopentenyl diphosphate isomerase</fullName>
        <shortName evidence="11">IDI-2</shortName>
    </alternativeName>
</protein>
<dbReference type="NCBIfam" id="TIGR02151">
    <property type="entry name" value="IPP_isom_2"/>
    <property type="match status" value="1"/>
</dbReference>
<comment type="subunit">
    <text evidence="10 11">Homooctamer. Dimer of tetramers.</text>
</comment>
<evidence type="ECO:0000256" key="5">
    <source>
        <dbReference type="ARBA" id="ARBA00022723"/>
    </source>
</evidence>
<feature type="binding site" evidence="11">
    <location>
        <position position="192"/>
    </location>
    <ligand>
        <name>FMN</name>
        <dbReference type="ChEBI" id="CHEBI:58210"/>
    </ligand>
</feature>
<dbReference type="InterPro" id="IPR011179">
    <property type="entry name" value="IPdP_isomerase"/>
</dbReference>
<evidence type="ECO:0000259" key="12">
    <source>
        <dbReference type="Pfam" id="PF01070"/>
    </source>
</evidence>
<feature type="binding site" evidence="11">
    <location>
        <position position="160"/>
    </location>
    <ligand>
        <name>substrate</name>
    </ligand>
</feature>
<comment type="catalytic activity">
    <reaction evidence="11">
        <text>isopentenyl diphosphate = dimethylallyl diphosphate</text>
        <dbReference type="Rhea" id="RHEA:23284"/>
        <dbReference type="ChEBI" id="CHEBI:57623"/>
        <dbReference type="ChEBI" id="CHEBI:128769"/>
        <dbReference type="EC" id="5.3.3.2"/>
    </reaction>
</comment>
<dbReference type="Proteomes" id="UP000198623">
    <property type="component" value="Unassembled WGS sequence"/>
</dbReference>
<evidence type="ECO:0000256" key="7">
    <source>
        <dbReference type="ARBA" id="ARBA00022857"/>
    </source>
</evidence>
<dbReference type="HAMAP" id="MF_00354">
    <property type="entry name" value="Idi_2"/>
    <property type="match status" value="1"/>
</dbReference>
<feature type="binding site" evidence="11">
    <location>
        <position position="65"/>
    </location>
    <ligand>
        <name>FMN</name>
        <dbReference type="ChEBI" id="CHEBI:58210"/>
    </ligand>
</feature>
<keyword evidence="14" id="KW-1185">Reference proteome</keyword>
<dbReference type="GO" id="GO:0070402">
    <property type="term" value="F:NADPH binding"/>
    <property type="evidence" value="ECO:0007669"/>
    <property type="project" value="UniProtKB-UniRule"/>
</dbReference>
<feature type="binding site" evidence="11">
    <location>
        <begin position="66"/>
        <end position="68"/>
    </location>
    <ligand>
        <name>FMN</name>
        <dbReference type="ChEBI" id="CHEBI:58210"/>
    </ligand>
</feature>
<dbReference type="EMBL" id="FOOU01000003">
    <property type="protein sequence ID" value="SFG06142.1"/>
    <property type="molecule type" value="Genomic_DNA"/>
</dbReference>
<proteinExistence type="inferred from homology"/>
<dbReference type="GO" id="GO:0004452">
    <property type="term" value="F:isopentenyl-diphosphate delta-isomerase activity"/>
    <property type="evidence" value="ECO:0007669"/>
    <property type="project" value="UniProtKB-UniRule"/>
</dbReference>
<dbReference type="Gene3D" id="3.20.20.70">
    <property type="entry name" value="Aldolase class I"/>
    <property type="match status" value="1"/>
</dbReference>
<reference evidence="14" key="1">
    <citation type="submission" date="2016-10" db="EMBL/GenBank/DDBJ databases">
        <authorList>
            <person name="Varghese N."/>
            <person name="Submissions S."/>
        </authorList>
    </citation>
    <scope>NUCLEOTIDE SEQUENCE [LARGE SCALE GENOMIC DNA]</scope>
    <source>
        <strain evidence="14">CGMCC 1.10971</strain>
    </source>
</reference>
<keyword evidence="5 11" id="KW-0479">Metal-binding</keyword>
<dbReference type="STRING" id="1045558.SAMN05216175_10365"/>
<comment type="similarity">
    <text evidence="11">Belongs to the IPP isomerase type 2 family.</text>
</comment>
<keyword evidence="6 11" id="KW-0460">Magnesium</keyword>
<comment type="subcellular location">
    <subcellularLocation>
        <location evidence="11">Cytoplasm</location>
    </subcellularLocation>
</comment>
<feature type="binding site" evidence="11">
    <location>
        <position position="97"/>
    </location>
    <ligand>
        <name>FMN</name>
        <dbReference type="ChEBI" id="CHEBI:58210"/>
    </ligand>
</feature>
<feature type="domain" description="FMN-dependent dehydrogenase" evidence="12">
    <location>
        <begin position="176"/>
        <end position="333"/>
    </location>
</feature>
<comment type="caution">
    <text evidence="11">Lacks conserved residue(s) required for the propagation of feature annotation.</text>
</comment>
<dbReference type="RefSeq" id="WP_090725455.1">
    <property type="nucleotide sequence ID" value="NZ_FOOU01000003.1"/>
</dbReference>
<dbReference type="CDD" id="cd02811">
    <property type="entry name" value="IDI-2_FMN"/>
    <property type="match status" value="1"/>
</dbReference>
<evidence type="ECO:0000256" key="8">
    <source>
        <dbReference type="ARBA" id="ARBA00023229"/>
    </source>
</evidence>
<sequence length="343" mass="37511">MIDSTNDRKIEHIRAFDRDPAIERDARYFDRIHLLHRALPEIDLSEIDSSVQWFGKTLSFPLLISSMTGGNHDLVRKINTNLALAAEHCQVAMAVGSQRVMFVDEQARSSFELRQYAPSTVLIANIGAVQLNYAFTQKECQAAIDVLQADALYLHLNPLQEAVQPEGDTNFKGLAAKIADLCPKLSVPVMLKEVGAGLSPADVQLGLQAGISYFDVAGSGGTSWSRIEHQRRVSPGDNLGLTFQDWGVPTPLALKLLDAYQSQATFVASGGVRDGIDMVKSVILGASFCGVAAPLLQPAMESAEAVIEVIERLRREFVTAMFLLGMPDVASLFRNESLILEER</sequence>
<dbReference type="AlphaFoldDB" id="A0A1I2NQK8"/>
<feature type="domain" description="FMN-dependent dehydrogenase" evidence="12">
    <location>
        <begin position="21"/>
        <end position="104"/>
    </location>
</feature>
<evidence type="ECO:0000256" key="6">
    <source>
        <dbReference type="ARBA" id="ARBA00022842"/>
    </source>
</evidence>
<dbReference type="PANTHER" id="PTHR43665">
    <property type="entry name" value="ISOPENTENYL-DIPHOSPHATE DELTA-ISOMERASE"/>
    <property type="match status" value="1"/>
</dbReference>
<dbReference type="InterPro" id="IPR013785">
    <property type="entry name" value="Aldolase_TIM"/>
</dbReference>
<dbReference type="GO" id="GO:0005737">
    <property type="term" value="C:cytoplasm"/>
    <property type="evidence" value="ECO:0007669"/>
    <property type="project" value="UniProtKB-SubCell"/>
</dbReference>
<evidence type="ECO:0000256" key="3">
    <source>
        <dbReference type="ARBA" id="ARBA00022630"/>
    </source>
</evidence>
<dbReference type="EC" id="5.3.3.2" evidence="11"/>
<dbReference type="PANTHER" id="PTHR43665:SF1">
    <property type="entry name" value="ISOPENTENYL-DIPHOSPHATE DELTA-ISOMERASE"/>
    <property type="match status" value="1"/>
</dbReference>
<feature type="binding site" evidence="11">
    <location>
        <position position="222"/>
    </location>
    <ligand>
        <name>FMN</name>
        <dbReference type="ChEBI" id="CHEBI:58210"/>
    </ligand>
</feature>
<comment type="cofactor">
    <cofactor evidence="1 11">
        <name>FMN</name>
        <dbReference type="ChEBI" id="CHEBI:58210"/>
    </cofactor>
</comment>
<comment type="cofactor">
    <cofactor evidence="11">
        <name>NADPH</name>
        <dbReference type="ChEBI" id="CHEBI:57783"/>
    </cofactor>
</comment>
<accession>A0A1I2NQK8</accession>
<evidence type="ECO:0000256" key="1">
    <source>
        <dbReference type="ARBA" id="ARBA00001917"/>
    </source>
</evidence>
<evidence type="ECO:0000256" key="9">
    <source>
        <dbReference type="ARBA" id="ARBA00023235"/>
    </source>
</evidence>
<comment type="function">
    <text evidence="11">Involved in the biosynthesis of isoprenoids. Catalyzes the 1,3-allylic rearrangement of the homoallylic substrate isopentenyl (IPP) to its allylic isomer, dimethylallyl diphosphate (DMAPP).</text>
</comment>
<evidence type="ECO:0000313" key="14">
    <source>
        <dbReference type="Proteomes" id="UP000198623"/>
    </source>
</evidence>
<dbReference type="OrthoDB" id="9795032at2"/>
<dbReference type="GO" id="GO:0000287">
    <property type="term" value="F:magnesium ion binding"/>
    <property type="evidence" value="ECO:0007669"/>
    <property type="project" value="UniProtKB-UniRule"/>
</dbReference>
<evidence type="ECO:0000256" key="4">
    <source>
        <dbReference type="ARBA" id="ARBA00022643"/>
    </source>
</evidence>
<name>A0A1I2NQK8_9GAMM</name>
<evidence type="ECO:0000313" key="13">
    <source>
        <dbReference type="EMBL" id="SFG06142.1"/>
    </source>
</evidence>
<keyword evidence="9 11" id="KW-0413">Isomerase</keyword>
<keyword evidence="7 11" id="KW-0521">NADP</keyword>
<feature type="binding site" evidence="11">
    <location>
        <position position="125"/>
    </location>
    <ligand>
        <name>FMN</name>
        <dbReference type="ChEBI" id="CHEBI:58210"/>
    </ligand>
</feature>
<feature type="binding site" evidence="11">
    <location>
        <begin position="271"/>
        <end position="273"/>
    </location>
    <ligand>
        <name>FMN</name>
        <dbReference type="ChEBI" id="CHEBI:58210"/>
    </ligand>
</feature>
<dbReference type="SUPFAM" id="SSF51395">
    <property type="entry name" value="FMN-linked oxidoreductases"/>
    <property type="match status" value="1"/>
</dbReference>
<dbReference type="PIRSF" id="PIRSF003314">
    <property type="entry name" value="IPP_isomerase"/>
    <property type="match status" value="1"/>
</dbReference>
<keyword evidence="4 11" id="KW-0288">FMN</keyword>